<feature type="transmembrane region" description="Helical" evidence="1">
    <location>
        <begin position="32"/>
        <end position="54"/>
    </location>
</feature>
<dbReference type="Proteomes" id="UP001385951">
    <property type="component" value="Unassembled WGS sequence"/>
</dbReference>
<keyword evidence="1" id="KW-0472">Membrane</keyword>
<comment type="caution">
    <text evidence="2">The sequence shown here is derived from an EMBL/GenBank/DDBJ whole genome shotgun (WGS) entry which is preliminary data.</text>
</comment>
<evidence type="ECO:0000313" key="3">
    <source>
        <dbReference type="Proteomes" id="UP001385951"/>
    </source>
</evidence>
<keyword evidence="1" id="KW-0812">Transmembrane</keyword>
<keyword evidence="3" id="KW-1185">Reference proteome</keyword>
<feature type="transmembrane region" description="Helical" evidence="1">
    <location>
        <begin position="92"/>
        <end position="115"/>
    </location>
</feature>
<evidence type="ECO:0000256" key="1">
    <source>
        <dbReference type="SAM" id="Phobius"/>
    </source>
</evidence>
<reference evidence="2 3" key="1">
    <citation type="submission" date="2022-09" db="EMBL/GenBank/DDBJ databases">
        <authorList>
            <person name="Palmer J.M."/>
        </authorList>
    </citation>
    <scope>NUCLEOTIDE SEQUENCE [LARGE SCALE GENOMIC DNA]</scope>
    <source>
        <strain evidence="2 3">DSM 7382</strain>
    </source>
</reference>
<gene>
    <name evidence="2" type="ORF">QCA50_009237</name>
</gene>
<keyword evidence="1" id="KW-1133">Transmembrane helix</keyword>
<organism evidence="2 3">
    <name type="scientific">Cerrena zonata</name>
    <dbReference type="NCBI Taxonomy" id="2478898"/>
    <lineage>
        <taxon>Eukaryota</taxon>
        <taxon>Fungi</taxon>
        <taxon>Dikarya</taxon>
        <taxon>Basidiomycota</taxon>
        <taxon>Agaricomycotina</taxon>
        <taxon>Agaricomycetes</taxon>
        <taxon>Polyporales</taxon>
        <taxon>Cerrenaceae</taxon>
        <taxon>Cerrena</taxon>
    </lineage>
</organism>
<accession>A0AAW0GBT2</accession>
<dbReference type="AlphaFoldDB" id="A0AAW0GBT2"/>
<proteinExistence type="predicted"/>
<name>A0AAW0GBT2_9APHY</name>
<protein>
    <submittedName>
        <fullName evidence="2">Uncharacterized protein</fullName>
    </submittedName>
</protein>
<evidence type="ECO:0000313" key="2">
    <source>
        <dbReference type="EMBL" id="KAK7687372.1"/>
    </source>
</evidence>
<sequence>MVHPVIQLIKLLFNPDVSKKIILQMAFQQIKVIGIARVLAAALGGVVVGASSVVKVPQILKVVNPPTLEGRIKVANGITLEGTRKALKPSDYVLLTGYSSGLILNLILAGQVVYYGKFYKASTDEDEAKKDI</sequence>
<dbReference type="EMBL" id="JASBNA010000013">
    <property type="protein sequence ID" value="KAK7687372.1"/>
    <property type="molecule type" value="Genomic_DNA"/>
</dbReference>